<evidence type="ECO:0000313" key="2">
    <source>
        <dbReference type="EMBL" id="TNN40641.1"/>
    </source>
</evidence>
<sequence length="78" mass="8648">MSLGRKCAAPFVFFTRFPFMTCPSRLMPMYHARPDWVCLYRMDDESGSPFSCEEEAGAQPPSLRPRGTVTSPSSPGGL</sequence>
<feature type="region of interest" description="Disordered" evidence="1">
    <location>
        <begin position="47"/>
        <end position="78"/>
    </location>
</feature>
<dbReference type="Proteomes" id="UP000314294">
    <property type="component" value="Unassembled WGS sequence"/>
</dbReference>
<dbReference type="EMBL" id="SRLO01001171">
    <property type="protein sequence ID" value="TNN40641.1"/>
    <property type="molecule type" value="Genomic_DNA"/>
</dbReference>
<gene>
    <name evidence="2" type="ORF">EYF80_049180</name>
</gene>
<organism evidence="2 3">
    <name type="scientific">Liparis tanakae</name>
    <name type="common">Tanaka's snailfish</name>
    <dbReference type="NCBI Taxonomy" id="230148"/>
    <lineage>
        <taxon>Eukaryota</taxon>
        <taxon>Metazoa</taxon>
        <taxon>Chordata</taxon>
        <taxon>Craniata</taxon>
        <taxon>Vertebrata</taxon>
        <taxon>Euteleostomi</taxon>
        <taxon>Actinopterygii</taxon>
        <taxon>Neopterygii</taxon>
        <taxon>Teleostei</taxon>
        <taxon>Neoteleostei</taxon>
        <taxon>Acanthomorphata</taxon>
        <taxon>Eupercaria</taxon>
        <taxon>Perciformes</taxon>
        <taxon>Cottioidei</taxon>
        <taxon>Cottales</taxon>
        <taxon>Liparidae</taxon>
        <taxon>Liparis</taxon>
    </lineage>
</organism>
<accession>A0A4Z2FI71</accession>
<feature type="compositionally biased region" description="Polar residues" evidence="1">
    <location>
        <begin position="68"/>
        <end position="78"/>
    </location>
</feature>
<dbReference type="AlphaFoldDB" id="A0A4Z2FI71"/>
<evidence type="ECO:0000256" key="1">
    <source>
        <dbReference type="SAM" id="MobiDB-lite"/>
    </source>
</evidence>
<name>A0A4Z2FI71_9TELE</name>
<keyword evidence="3" id="KW-1185">Reference proteome</keyword>
<proteinExistence type="predicted"/>
<reference evidence="2 3" key="1">
    <citation type="submission" date="2019-03" db="EMBL/GenBank/DDBJ databases">
        <title>First draft genome of Liparis tanakae, snailfish: a comprehensive survey of snailfish specific genes.</title>
        <authorList>
            <person name="Kim W."/>
            <person name="Song I."/>
            <person name="Jeong J.-H."/>
            <person name="Kim D."/>
            <person name="Kim S."/>
            <person name="Ryu S."/>
            <person name="Song J.Y."/>
            <person name="Lee S.K."/>
        </authorList>
    </citation>
    <scope>NUCLEOTIDE SEQUENCE [LARGE SCALE GENOMIC DNA]</scope>
    <source>
        <tissue evidence="2">Muscle</tissue>
    </source>
</reference>
<protein>
    <submittedName>
        <fullName evidence="2">Uncharacterized protein</fullName>
    </submittedName>
</protein>
<evidence type="ECO:0000313" key="3">
    <source>
        <dbReference type="Proteomes" id="UP000314294"/>
    </source>
</evidence>
<comment type="caution">
    <text evidence="2">The sequence shown here is derived from an EMBL/GenBank/DDBJ whole genome shotgun (WGS) entry which is preliminary data.</text>
</comment>